<evidence type="ECO:0000256" key="2">
    <source>
        <dbReference type="ARBA" id="ARBA00022692"/>
    </source>
</evidence>
<proteinExistence type="predicted"/>
<dbReference type="Proteomes" id="UP001227192">
    <property type="component" value="Unassembled WGS sequence"/>
</dbReference>
<keyword evidence="5 6" id="KW-0472">Membrane</keyword>
<evidence type="ECO:0000256" key="5">
    <source>
        <dbReference type="ARBA" id="ARBA00023136"/>
    </source>
</evidence>
<evidence type="ECO:0000313" key="10">
    <source>
        <dbReference type="EMBL" id="KAJ9482822.1"/>
    </source>
</evidence>
<evidence type="ECO:0000259" key="9">
    <source>
        <dbReference type="PROSITE" id="PS51846"/>
    </source>
</evidence>
<dbReference type="FunFam" id="3.10.580.10:FF:000006">
    <property type="entry name" value="DUF21 and CBS domain protein"/>
    <property type="match status" value="1"/>
</dbReference>
<dbReference type="GO" id="GO:0010960">
    <property type="term" value="P:magnesium ion homeostasis"/>
    <property type="evidence" value="ECO:0007669"/>
    <property type="project" value="InterPro"/>
</dbReference>
<reference evidence="10" key="2">
    <citation type="journal article" date="2016" name="Fungal Biol.">
        <title>Ochratoxin A production by Penicillium thymicola.</title>
        <authorList>
            <person name="Nguyen H.D.T."/>
            <person name="McMullin D.R."/>
            <person name="Ponomareva E."/>
            <person name="Riley R."/>
            <person name="Pomraning K.R."/>
            <person name="Baker S.E."/>
            <person name="Seifert K.A."/>
        </authorList>
    </citation>
    <scope>NUCLEOTIDE SEQUENCE</scope>
    <source>
        <strain evidence="10">DAOM 180753</strain>
    </source>
</reference>
<keyword evidence="8" id="KW-0732">Signal</keyword>
<keyword evidence="2 6" id="KW-0812">Transmembrane</keyword>
<keyword evidence="3" id="KW-0677">Repeat</keyword>
<evidence type="ECO:0000256" key="8">
    <source>
        <dbReference type="SAM" id="SignalP"/>
    </source>
</evidence>
<feature type="signal peptide" evidence="8">
    <location>
        <begin position="1"/>
        <end position="25"/>
    </location>
</feature>
<evidence type="ECO:0000256" key="3">
    <source>
        <dbReference type="ARBA" id="ARBA00022737"/>
    </source>
</evidence>
<dbReference type="PANTHER" id="PTHR12064:SF97">
    <property type="entry name" value="METAL TRANSPORTER CNNM-5"/>
    <property type="match status" value="1"/>
</dbReference>
<dbReference type="GO" id="GO:0030026">
    <property type="term" value="P:intracellular manganese ion homeostasis"/>
    <property type="evidence" value="ECO:0007669"/>
    <property type="project" value="TreeGrafter"/>
</dbReference>
<evidence type="ECO:0000313" key="11">
    <source>
        <dbReference type="Proteomes" id="UP001227192"/>
    </source>
</evidence>
<evidence type="ECO:0000256" key="6">
    <source>
        <dbReference type="PROSITE-ProRule" id="PRU01193"/>
    </source>
</evidence>
<evidence type="ECO:0000256" key="1">
    <source>
        <dbReference type="ARBA" id="ARBA00004141"/>
    </source>
</evidence>
<dbReference type="Gene3D" id="3.10.580.10">
    <property type="entry name" value="CBS-domain"/>
    <property type="match status" value="1"/>
</dbReference>
<dbReference type="SUPFAM" id="SSF54631">
    <property type="entry name" value="CBS-domain pair"/>
    <property type="match status" value="1"/>
</dbReference>
<organism evidence="10 11">
    <name type="scientific">Penicillium thymicola</name>
    <dbReference type="NCBI Taxonomy" id="293382"/>
    <lineage>
        <taxon>Eukaryota</taxon>
        <taxon>Fungi</taxon>
        <taxon>Dikarya</taxon>
        <taxon>Ascomycota</taxon>
        <taxon>Pezizomycotina</taxon>
        <taxon>Eurotiomycetes</taxon>
        <taxon>Eurotiomycetidae</taxon>
        <taxon>Eurotiales</taxon>
        <taxon>Aspergillaceae</taxon>
        <taxon>Penicillium</taxon>
    </lineage>
</organism>
<comment type="caution">
    <text evidence="10">The sequence shown here is derived from an EMBL/GenBank/DDBJ whole genome shotgun (WGS) entry which is preliminary data.</text>
</comment>
<dbReference type="GO" id="GO:0016020">
    <property type="term" value="C:membrane"/>
    <property type="evidence" value="ECO:0007669"/>
    <property type="project" value="UniProtKB-SubCell"/>
</dbReference>
<dbReference type="PANTHER" id="PTHR12064">
    <property type="entry name" value="METAL TRANSPORTER CNNM"/>
    <property type="match status" value="1"/>
</dbReference>
<protein>
    <recommendedName>
        <fullName evidence="9">CNNM transmembrane domain-containing protein</fullName>
    </recommendedName>
</protein>
<evidence type="ECO:0000256" key="7">
    <source>
        <dbReference type="SAM" id="Phobius"/>
    </source>
</evidence>
<gene>
    <name evidence="10" type="ORF">VN97_g10599</name>
</gene>
<feature type="transmembrane region" description="Helical" evidence="7">
    <location>
        <begin position="50"/>
        <end position="70"/>
    </location>
</feature>
<dbReference type="GO" id="GO:0005737">
    <property type="term" value="C:cytoplasm"/>
    <property type="evidence" value="ECO:0007669"/>
    <property type="project" value="TreeGrafter"/>
</dbReference>
<name>A0AAI9T8Z4_PENTH</name>
<dbReference type="Pfam" id="PF01595">
    <property type="entry name" value="CNNM"/>
    <property type="match status" value="1"/>
</dbReference>
<keyword evidence="4 6" id="KW-1133">Transmembrane helix</keyword>
<reference evidence="10" key="1">
    <citation type="submission" date="2015-06" db="EMBL/GenBank/DDBJ databases">
        <authorList>
            <person name="Nguyen H."/>
        </authorList>
    </citation>
    <scope>NUCLEOTIDE SEQUENCE</scope>
    <source>
        <strain evidence="10">DAOM 180753</strain>
    </source>
</reference>
<dbReference type="EMBL" id="LACB01000504">
    <property type="protein sequence ID" value="KAJ9482822.1"/>
    <property type="molecule type" value="Genomic_DNA"/>
</dbReference>
<dbReference type="AlphaFoldDB" id="A0AAI9T8Z4"/>
<dbReference type="InterPro" id="IPR045095">
    <property type="entry name" value="ACDP"/>
</dbReference>
<dbReference type="InterPro" id="IPR002550">
    <property type="entry name" value="CNNM"/>
</dbReference>
<accession>A0AAI9T8Z4</accession>
<comment type="subcellular location">
    <subcellularLocation>
        <location evidence="1">Membrane</location>
        <topology evidence="1">Multi-pass membrane protein</topology>
    </subcellularLocation>
</comment>
<feature type="chain" id="PRO_5042592078" description="CNNM transmembrane domain-containing protein" evidence="8">
    <location>
        <begin position="26"/>
        <end position="347"/>
    </location>
</feature>
<dbReference type="InterPro" id="IPR046342">
    <property type="entry name" value="CBS_dom_sf"/>
</dbReference>
<feature type="domain" description="CNNM transmembrane" evidence="9">
    <location>
        <begin position="46"/>
        <end position="235"/>
    </location>
</feature>
<feature type="transmembrane region" description="Helical" evidence="7">
    <location>
        <begin position="170"/>
        <end position="190"/>
    </location>
</feature>
<dbReference type="PROSITE" id="PS51846">
    <property type="entry name" value="CNNM"/>
    <property type="match status" value="1"/>
</dbReference>
<keyword evidence="11" id="KW-1185">Reference proteome</keyword>
<evidence type="ECO:0000256" key="4">
    <source>
        <dbReference type="ARBA" id="ARBA00022989"/>
    </source>
</evidence>
<sequence length="347" mass="37712">MALRVRSLDWSLALSLFSSFPLSRAYPLSPIAAAAVEEDAGAHASSGSELWFDLGAAIVLVLVGGIFAGLTTALMGQDAVHLEVLATSGEKRERRHAGIFLRLLARGKHWVLVTLLLGNVVVNETLPIILDKSLGGRMACNSGEHGVDRYIVILGEVIPQSVCVRYGLSIGAYLSPLVLFLMFVFAPVAWPTAKLLDWLLGASHGVFYKKAGLKTLVTLHKTLGTQPTERLIEDEVTIISAVLDLKDKPMEQVMTPMKHVLILSSDTILDEDTMNLILSAGYSRIPIHVTGHPSDFVGMLLVKTLITYDPEDAKCVGDFALATLPETRPETSCLDILNYFQEGHSVR</sequence>